<dbReference type="GO" id="GO:0046872">
    <property type="term" value="F:metal ion binding"/>
    <property type="evidence" value="ECO:0007669"/>
    <property type="project" value="UniProtKB-KW"/>
</dbReference>
<feature type="active site" description="Charge relay system" evidence="8">
    <location>
        <position position="316"/>
    </location>
</feature>
<dbReference type="GO" id="GO:0008240">
    <property type="term" value="F:tripeptidyl-peptidase activity"/>
    <property type="evidence" value="ECO:0007669"/>
    <property type="project" value="TreeGrafter"/>
</dbReference>
<dbReference type="OMA" id="VEAQMDI"/>
<dbReference type="STRING" id="461836.A0A0L0D1F2"/>
<organism evidence="11 12">
    <name type="scientific">Thecamonas trahens ATCC 50062</name>
    <dbReference type="NCBI Taxonomy" id="461836"/>
    <lineage>
        <taxon>Eukaryota</taxon>
        <taxon>Apusozoa</taxon>
        <taxon>Apusomonadida</taxon>
        <taxon>Apusomonadidae</taxon>
        <taxon>Thecamonas</taxon>
    </lineage>
</organism>
<dbReference type="SMART" id="SM00944">
    <property type="entry name" value="Pro-kuma_activ"/>
    <property type="match status" value="1"/>
</dbReference>
<evidence type="ECO:0000313" key="12">
    <source>
        <dbReference type="Proteomes" id="UP000054408"/>
    </source>
</evidence>
<feature type="chain" id="PRO_5005536837" evidence="9">
    <location>
        <begin position="26"/>
        <end position="663"/>
    </location>
</feature>
<reference evidence="11 12" key="1">
    <citation type="submission" date="2010-05" db="EMBL/GenBank/DDBJ databases">
        <title>The Genome Sequence of Thecamonas trahens ATCC 50062.</title>
        <authorList>
            <consortium name="The Broad Institute Genome Sequencing Platform"/>
            <person name="Russ C."/>
            <person name="Cuomo C."/>
            <person name="Shea T."/>
            <person name="Young S.K."/>
            <person name="Zeng Q."/>
            <person name="Koehrsen M."/>
            <person name="Haas B."/>
            <person name="Borodovsky M."/>
            <person name="Guigo R."/>
            <person name="Alvarado L."/>
            <person name="Berlin A."/>
            <person name="Bochicchio J."/>
            <person name="Borenstein D."/>
            <person name="Chapman S."/>
            <person name="Chen Z."/>
            <person name="Freedman E."/>
            <person name="Gellesch M."/>
            <person name="Goldberg J."/>
            <person name="Griggs A."/>
            <person name="Gujja S."/>
            <person name="Heilman E."/>
            <person name="Heiman D."/>
            <person name="Hepburn T."/>
            <person name="Howarth C."/>
            <person name="Jen D."/>
            <person name="Larson L."/>
            <person name="Mehta T."/>
            <person name="Park D."/>
            <person name="Pearson M."/>
            <person name="Roberts A."/>
            <person name="Saif S."/>
            <person name="Shenoy N."/>
            <person name="Sisk P."/>
            <person name="Stolte C."/>
            <person name="Sykes S."/>
            <person name="Thomson T."/>
            <person name="Walk T."/>
            <person name="White J."/>
            <person name="Yandava C."/>
            <person name="Burger G."/>
            <person name="Gray M.W."/>
            <person name="Holland P.W.H."/>
            <person name="King N."/>
            <person name="Lang F.B.F."/>
            <person name="Roger A.J."/>
            <person name="Ruiz-Trillo I."/>
            <person name="Lander E."/>
            <person name="Nusbaum C."/>
        </authorList>
    </citation>
    <scope>NUCLEOTIDE SEQUENCE [LARGE SCALE GENOMIC DNA]</scope>
    <source>
        <strain evidence="11 12">ATCC 50062</strain>
    </source>
</reference>
<dbReference type="SUPFAM" id="SSF52743">
    <property type="entry name" value="Subtilisin-like"/>
    <property type="match status" value="1"/>
</dbReference>
<keyword evidence="4 8" id="KW-0378">Hydrolase</keyword>
<dbReference type="Pfam" id="PF09286">
    <property type="entry name" value="Pro-kuma_activ"/>
    <property type="match status" value="1"/>
</dbReference>
<dbReference type="CDD" id="cd11377">
    <property type="entry name" value="Pro-peptidase_S53"/>
    <property type="match status" value="1"/>
</dbReference>
<keyword evidence="9" id="KW-0732">Signal</keyword>
<keyword evidence="6" id="KW-0106">Calcium</keyword>
<evidence type="ECO:0000256" key="4">
    <source>
        <dbReference type="ARBA" id="ARBA00022801"/>
    </source>
</evidence>
<dbReference type="EMBL" id="GL349433">
    <property type="protein sequence ID" value="KNC46056.1"/>
    <property type="molecule type" value="Genomic_DNA"/>
</dbReference>
<keyword evidence="5 8" id="KW-0720">Serine protease</keyword>
<sequence length="663" mass="70047">MTSPQALMLALALALALALTSTASATVSTTERTVVFSRAPDAFPTNWRLNGVPPAAASMRIHFALRQQNIAQLEAVATAVSDPDSPQYGQYLTPAEATAIVAPSPDVRARVVAWLAEEGVPAKAVSGSLDSVRLIAPVAVIEQVFHTSIVAAEHELTGDGALVAVGEWSVPAHLANDIAMITGISDFPIRRSSAARATLLAGDAPDADGDADAGENPYSTPSTYSNSAFGNDFWPQLGRVVPQTIQRVYNISADHAQASSKVTQAAVEFQGVDCFSYTDMEQFQIHVGVKFTNVSKIIGDTTRFQPISCQGETNLDLEQMLGVASQAQTWYFSVDQWIYEFTQEYLALPAADSPMVTSLSYGWMANEQCQIGQAACSKLGVSSQGYVERCNTELAKLAAAGKSVIVCTQDEGAPSDLNTECQNSQNPVTPIYPASSPWVTSVGSTALLDKFPKPSTAAVAADAPAADAPICSKIRCSQGTKEAVAMSPNAAFTSGGGFADYAARPAWQDAAVKSFLADSSALRPDSRFFNASNRAYPDIATMGTSIFYLANWGQPGSHMHTEGGTSASTPIFSGIVSLLNSVRVESGAAPLGFVAPLLYKMADECPECFNIITSGNNTCTGWGRQMPCCDGAGYGARNGWSPTVGLGTPNVGNMIEYVKRMKR</sequence>
<dbReference type="GeneID" id="25559993"/>
<dbReference type="PANTHER" id="PTHR14218">
    <property type="entry name" value="PROTEASE S8 TRIPEPTIDYL PEPTIDASE I CLN2"/>
    <property type="match status" value="1"/>
</dbReference>
<dbReference type="PANTHER" id="PTHR14218:SF31">
    <property type="entry name" value="PEPTIDASE S53 DOMAIN-CONTAINING PROTEIN"/>
    <property type="match status" value="1"/>
</dbReference>
<evidence type="ECO:0000256" key="5">
    <source>
        <dbReference type="ARBA" id="ARBA00022825"/>
    </source>
</evidence>
<dbReference type="Gene3D" id="3.40.50.200">
    <property type="entry name" value="Peptidase S8/S53 domain"/>
    <property type="match status" value="1"/>
</dbReference>
<feature type="domain" description="Peptidase S53" evidence="10">
    <location>
        <begin position="239"/>
        <end position="661"/>
    </location>
</feature>
<feature type="active site" description="Charge relay system" evidence="8">
    <location>
        <position position="566"/>
    </location>
</feature>
<dbReference type="PROSITE" id="PS51695">
    <property type="entry name" value="SEDOLISIN"/>
    <property type="match status" value="1"/>
</dbReference>
<evidence type="ECO:0000256" key="7">
    <source>
        <dbReference type="ARBA" id="ARBA00023145"/>
    </source>
</evidence>
<proteinExistence type="predicted"/>
<evidence type="ECO:0000256" key="8">
    <source>
        <dbReference type="PROSITE-ProRule" id="PRU01032"/>
    </source>
</evidence>
<feature type="active site" description="Charge relay system" evidence="8">
    <location>
        <position position="312"/>
    </location>
</feature>
<comment type="cofactor">
    <cofactor evidence="1">
        <name>Ca(2+)</name>
        <dbReference type="ChEBI" id="CHEBI:29108"/>
    </cofactor>
</comment>
<keyword evidence="3" id="KW-0479">Metal-binding</keyword>
<dbReference type="InterPro" id="IPR050819">
    <property type="entry name" value="Tripeptidyl-peptidase_I"/>
</dbReference>
<dbReference type="eggNOG" id="ENOG502QR6D">
    <property type="taxonomic scope" value="Eukaryota"/>
</dbReference>
<evidence type="ECO:0000256" key="9">
    <source>
        <dbReference type="SAM" id="SignalP"/>
    </source>
</evidence>
<dbReference type="GO" id="GO:0006508">
    <property type="term" value="P:proteolysis"/>
    <property type="evidence" value="ECO:0007669"/>
    <property type="project" value="UniProtKB-KW"/>
</dbReference>
<dbReference type="InterPro" id="IPR023828">
    <property type="entry name" value="Peptidase_S8_Ser-AS"/>
</dbReference>
<keyword evidence="2 8" id="KW-0645">Protease</keyword>
<keyword evidence="12" id="KW-1185">Reference proteome</keyword>
<dbReference type="GO" id="GO:0004252">
    <property type="term" value="F:serine-type endopeptidase activity"/>
    <property type="evidence" value="ECO:0007669"/>
    <property type="project" value="UniProtKB-UniRule"/>
</dbReference>
<dbReference type="CDD" id="cd04056">
    <property type="entry name" value="Peptidases_S53"/>
    <property type="match status" value="1"/>
</dbReference>
<evidence type="ECO:0000313" key="11">
    <source>
        <dbReference type="EMBL" id="KNC46056.1"/>
    </source>
</evidence>
<dbReference type="AlphaFoldDB" id="A0A0L0D1F2"/>
<accession>A0A0L0D1F2</accession>
<evidence type="ECO:0000256" key="2">
    <source>
        <dbReference type="ARBA" id="ARBA00022670"/>
    </source>
</evidence>
<dbReference type="OrthoDB" id="14633at2759"/>
<dbReference type="InterPro" id="IPR030400">
    <property type="entry name" value="Sedolisin_dom"/>
</dbReference>
<comment type="caution">
    <text evidence="8">Lacks conserved residue(s) required for the propagation of feature annotation.</text>
</comment>
<name>A0A0L0D1F2_THETB</name>
<dbReference type="InterPro" id="IPR015366">
    <property type="entry name" value="S53_propep"/>
</dbReference>
<keyword evidence="7" id="KW-0865">Zymogen</keyword>
<dbReference type="Proteomes" id="UP000054408">
    <property type="component" value="Unassembled WGS sequence"/>
</dbReference>
<evidence type="ECO:0000256" key="1">
    <source>
        <dbReference type="ARBA" id="ARBA00001913"/>
    </source>
</evidence>
<gene>
    <name evidence="11" type="ORF">AMSG_00174</name>
</gene>
<feature type="signal peptide" evidence="9">
    <location>
        <begin position="1"/>
        <end position="25"/>
    </location>
</feature>
<evidence type="ECO:0000256" key="6">
    <source>
        <dbReference type="ARBA" id="ARBA00022837"/>
    </source>
</evidence>
<dbReference type="SUPFAM" id="SSF54897">
    <property type="entry name" value="Protease propeptides/inhibitors"/>
    <property type="match status" value="1"/>
</dbReference>
<dbReference type="InterPro" id="IPR036852">
    <property type="entry name" value="Peptidase_S8/S53_dom_sf"/>
</dbReference>
<protein>
    <submittedName>
        <fullName evidence="11">Tripeptidyl peptidase</fullName>
    </submittedName>
</protein>
<dbReference type="PROSITE" id="PS00138">
    <property type="entry name" value="SUBTILASE_SER"/>
    <property type="match status" value="1"/>
</dbReference>
<dbReference type="RefSeq" id="XP_013763036.1">
    <property type="nucleotide sequence ID" value="XM_013907582.1"/>
</dbReference>
<evidence type="ECO:0000256" key="3">
    <source>
        <dbReference type="ARBA" id="ARBA00022723"/>
    </source>
</evidence>
<evidence type="ECO:0000259" key="10">
    <source>
        <dbReference type="PROSITE" id="PS51695"/>
    </source>
</evidence>